<accession>A0A292PPP9</accession>
<organism evidence="13 14">
    <name type="scientific">Tuber aestivum</name>
    <name type="common">summer truffle</name>
    <dbReference type="NCBI Taxonomy" id="59557"/>
    <lineage>
        <taxon>Eukaryota</taxon>
        <taxon>Fungi</taxon>
        <taxon>Dikarya</taxon>
        <taxon>Ascomycota</taxon>
        <taxon>Pezizomycotina</taxon>
        <taxon>Pezizomycetes</taxon>
        <taxon>Pezizales</taxon>
        <taxon>Tuberaceae</taxon>
        <taxon>Tuber</taxon>
    </lineage>
</organism>
<dbReference type="FunFam" id="3.40.50.1970:FF:000013">
    <property type="entry name" value="Phosphoribosylaminoimidazole carboxylase"/>
    <property type="match status" value="1"/>
</dbReference>
<keyword evidence="10 11" id="KW-0456">Lyase</keyword>
<dbReference type="InterPro" id="IPR016185">
    <property type="entry name" value="PreATP-grasp_dom_sf"/>
</dbReference>
<sequence>MDSRTVGILGGGQLGRMLVEAAHRLNLQTVILDAPKSSAKQINALHAHIDGSFSDPKAIQKLAEECDVLTVEIEHVDTKALEELEASSKVEVQPSWKTIRTIQDKYVQKSHLASNGVATAESLSVESNTSARLEDIGRKFGYPYMLKSRTLAYDGRGNYVVSGPESISDALEALKDRPLYAEKWASFSKELAVMVVRRMDGVCISYPTVETVHEENICKLVYAPAPVSGVIQEKARKLAEKAVESLWGAGVFGVEMFLLEDGELLINELAPRPHNSGHYTIDACPTSQYEAHLRAILGLPLHAHSTSLATPSTHAIMLNILGPSYDTVARKALEIKGATVHLYGKGQAKIGRKMGHVTVVAGSIAEAEYQIQPLINAADAYKMSPAEQAKVSFAATYSSPPKCPSARDPIVSIIMGSDSDLPVMKAGAEILKKFGVECEVTIVSAHRTPDRMATFARNARARGLKAIIAGAGGAAHLPGMVAAMVTLPVIGVPVKGSTLDGVDSLHSIVQMPRGVPVATVAINNSTNAALLALRIVSAENSPLGREIRNKLDKYVSDMESEVMAKVERLESGGWEAYTVKK</sequence>
<dbReference type="Gene3D" id="3.30.1490.20">
    <property type="entry name" value="ATP-grasp fold, A domain"/>
    <property type="match status" value="1"/>
</dbReference>
<evidence type="ECO:0000256" key="4">
    <source>
        <dbReference type="ARBA" id="ARBA00012329"/>
    </source>
</evidence>
<dbReference type="Pfam" id="PF02222">
    <property type="entry name" value="ATP-grasp"/>
    <property type="match status" value="1"/>
</dbReference>
<dbReference type="EC" id="4.1.1.21" evidence="4 11"/>
<dbReference type="NCBIfam" id="NF004679">
    <property type="entry name" value="PRK06019.1-5"/>
    <property type="match status" value="1"/>
</dbReference>
<keyword evidence="8 11" id="KW-0210">Decarboxylase</keyword>
<evidence type="ECO:0000256" key="10">
    <source>
        <dbReference type="ARBA" id="ARBA00023239"/>
    </source>
</evidence>
<dbReference type="Pfam" id="PF17769">
    <property type="entry name" value="PurK_C"/>
    <property type="match status" value="1"/>
</dbReference>
<dbReference type="GO" id="GO:0006189">
    <property type="term" value="P:'de novo' IMP biosynthetic process"/>
    <property type="evidence" value="ECO:0007669"/>
    <property type="project" value="UniProtKB-UniRule"/>
</dbReference>
<dbReference type="EMBL" id="LN891131">
    <property type="protein sequence ID" value="CUS08460.1"/>
    <property type="molecule type" value="Genomic_DNA"/>
</dbReference>
<evidence type="ECO:0000256" key="8">
    <source>
        <dbReference type="ARBA" id="ARBA00022793"/>
    </source>
</evidence>
<dbReference type="InterPro" id="IPR040686">
    <property type="entry name" value="PurK_C"/>
</dbReference>
<dbReference type="InterPro" id="IPR003135">
    <property type="entry name" value="ATP-grasp_carboxylate-amine"/>
</dbReference>
<keyword evidence="9 11" id="KW-0067">ATP-binding</keyword>
<dbReference type="FunFam" id="3.40.50.20:FF:000030">
    <property type="entry name" value="Phosphoribosylaminoimidazole carboxylase"/>
    <property type="match status" value="1"/>
</dbReference>
<dbReference type="SUPFAM" id="SSF52255">
    <property type="entry name" value="N5-CAIR mutase (phosphoribosylaminoimidazole carboxylase, PurE)"/>
    <property type="match status" value="1"/>
</dbReference>
<dbReference type="GO" id="GO:0005524">
    <property type="term" value="F:ATP binding"/>
    <property type="evidence" value="ECO:0007669"/>
    <property type="project" value="UniProtKB-UniRule"/>
</dbReference>
<evidence type="ECO:0000256" key="6">
    <source>
        <dbReference type="ARBA" id="ARBA00022741"/>
    </source>
</evidence>
<dbReference type="Pfam" id="PF22660">
    <property type="entry name" value="RS_preATP-grasp-like"/>
    <property type="match status" value="1"/>
</dbReference>
<dbReference type="SMART" id="SM01001">
    <property type="entry name" value="AIRC"/>
    <property type="match status" value="1"/>
</dbReference>
<dbReference type="SUPFAM" id="SSF51246">
    <property type="entry name" value="Rudiment single hybrid motif"/>
    <property type="match status" value="1"/>
</dbReference>
<name>A0A292PPP9_9PEZI</name>
<dbReference type="Gene3D" id="3.30.470.20">
    <property type="entry name" value="ATP-grasp fold, B domain"/>
    <property type="match status" value="1"/>
</dbReference>
<evidence type="ECO:0000313" key="14">
    <source>
        <dbReference type="Proteomes" id="UP001412239"/>
    </source>
</evidence>
<evidence type="ECO:0000313" key="13">
    <source>
        <dbReference type="EMBL" id="CUS08460.1"/>
    </source>
</evidence>
<dbReference type="AlphaFoldDB" id="A0A292PPP9"/>
<dbReference type="InterPro" id="IPR005875">
    <property type="entry name" value="PurK"/>
</dbReference>
<dbReference type="Gene3D" id="3.40.50.1970">
    <property type="match status" value="1"/>
</dbReference>
<reference evidence="13" key="1">
    <citation type="submission" date="2015-10" db="EMBL/GenBank/DDBJ databases">
        <authorList>
            <person name="Regsiter A."/>
            <person name="william w."/>
        </authorList>
    </citation>
    <scope>NUCLEOTIDE SEQUENCE</scope>
    <source>
        <strain evidence="13">Montdore</strain>
    </source>
</reference>
<dbReference type="Gene3D" id="3.40.50.20">
    <property type="match status" value="1"/>
</dbReference>
<dbReference type="PROSITE" id="PS50975">
    <property type="entry name" value="ATP_GRASP"/>
    <property type="match status" value="1"/>
</dbReference>
<dbReference type="InterPro" id="IPR000031">
    <property type="entry name" value="PurE_dom"/>
</dbReference>
<comment type="catalytic activity">
    <reaction evidence="1 11">
        <text>5-amino-1-(5-phospho-D-ribosyl)imidazole-4-carboxylate + H(+) = 5-amino-1-(5-phospho-beta-D-ribosyl)imidazole + CO2</text>
        <dbReference type="Rhea" id="RHEA:10792"/>
        <dbReference type="ChEBI" id="CHEBI:15378"/>
        <dbReference type="ChEBI" id="CHEBI:16526"/>
        <dbReference type="ChEBI" id="CHEBI:77657"/>
        <dbReference type="ChEBI" id="CHEBI:137981"/>
        <dbReference type="EC" id="4.1.1.21"/>
    </reaction>
</comment>
<evidence type="ECO:0000256" key="1">
    <source>
        <dbReference type="ARBA" id="ARBA00001244"/>
    </source>
</evidence>
<dbReference type="InterPro" id="IPR011054">
    <property type="entry name" value="Rudment_hybrid_motif"/>
</dbReference>
<comment type="similarity">
    <text evidence="3 11">In the C-terminal section; belongs to the AIR carboxylase family. Class I subfamily.</text>
</comment>
<dbReference type="Proteomes" id="UP001412239">
    <property type="component" value="Unassembled WGS sequence"/>
</dbReference>
<dbReference type="SUPFAM" id="SSF56059">
    <property type="entry name" value="Glutathione synthetase ATP-binding domain-like"/>
    <property type="match status" value="1"/>
</dbReference>
<evidence type="ECO:0000256" key="2">
    <source>
        <dbReference type="ARBA" id="ARBA00004747"/>
    </source>
</evidence>
<dbReference type="InterPro" id="IPR013815">
    <property type="entry name" value="ATP_grasp_subdomain_1"/>
</dbReference>
<dbReference type="PANTHER" id="PTHR11609">
    <property type="entry name" value="PURINE BIOSYNTHESIS PROTEIN 6/7, PUR6/7"/>
    <property type="match status" value="1"/>
</dbReference>
<dbReference type="Pfam" id="PF00731">
    <property type="entry name" value="AIRC"/>
    <property type="match status" value="1"/>
</dbReference>
<keyword evidence="7 11" id="KW-0658">Purine biosynthesis</keyword>
<dbReference type="HAMAP" id="MF_01929">
    <property type="entry name" value="PurE_classI"/>
    <property type="match status" value="1"/>
</dbReference>
<proteinExistence type="inferred from homology"/>
<gene>
    <name evidence="13" type="ORF">GSTUAT00007470001</name>
</gene>
<comment type="pathway">
    <text evidence="2 11">Purine metabolism; IMP biosynthesis via de novo pathway; 5-amino-1-(5-phospho-D-ribosyl)imidazole-4-carboxylate from 5-amino-1-(5-phospho-D-ribosyl)imidazole (carboxylase route): step 1/1.</text>
</comment>
<dbReference type="InterPro" id="IPR011761">
    <property type="entry name" value="ATP-grasp"/>
</dbReference>
<evidence type="ECO:0000259" key="12">
    <source>
        <dbReference type="PROSITE" id="PS50975"/>
    </source>
</evidence>
<dbReference type="GO" id="GO:0046872">
    <property type="term" value="F:metal ion binding"/>
    <property type="evidence" value="ECO:0007669"/>
    <property type="project" value="InterPro"/>
</dbReference>
<keyword evidence="6 11" id="KW-0547">Nucleotide-binding</keyword>
<evidence type="ECO:0000256" key="11">
    <source>
        <dbReference type="PIRNR" id="PIRNR001340"/>
    </source>
</evidence>
<evidence type="ECO:0000256" key="7">
    <source>
        <dbReference type="ARBA" id="ARBA00022755"/>
    </source>
</evidence>
<dbReference type="PIRSF" id="PIRSF001340">
    <property type="entry name" value="AIR_carboxylase"/>
    <property type="match status" value="1"/>
</dbReference>
<keyword evidence="14" id="KW-1185">Reference proteome</keyword>
<dbReference type="SUPFAM" id="SSF52440">
    <property type="entry name" value="PreATP-grasp domain"/>
    <property type="match status" value="1"/>
</dbReference>
<dbReference type="InterPro" id="IPR033747">
    <property type="entry name" value="PurE_ClassI"/>
</dbReference>
<dbReference type="InterPro" id="IPR054350">
    <property type="entry name" value="PurT/PurK_preATP-grasp"/>
</dbReference>
<evidence type="ECO:0000256" key="9">
    <source>
        <dbReference type="ARBA" id="ARBA00022840"/>
    </source>
</evidence>
<dbReference type="InterPro" id="IPR016301">
    <property type="entry name" value="Ade2_fungi/plant"/>
</dbReference>
<dbReference type="FunFam" id="3.30.470.20:FF:000037">
    <property type="entry name" value="Phosphoribosylaminoimidazole carboxylase, chloroplastic"/>
    <property type="match status" value="1"/>
</dbReference>
<dbReference type="NCBIfam" id="TIGR01162">
    <property type="entry name" value="purE"/>
    <property type="match status" value="1"/>
</dbReference>
<dbReference type="UniPathway" id="UPA00074">
    <property type="reaction ID" value="UER00130"/>
</dbReference>
<feature type="domain" description="ATP-grasp" evidence="12">
    <location>
        <begin position="109"/>
        <end position="297"/>
    </location>
</feature>
<dbReference type="NCBIfam" id="TIGR01161">
    <property type="entry name" value="purK"/>
    <property type="match status" value="1"/>
</dbReference>
<dbReference type="PANTHER" id="PTHR11609:SF5">
    <property type="entry name" value="PHOSPHORIBOSYLAMINOIMIDAZOLE CARBOXYLASE"/>
    <property type="match status" value="1"/>
</dbReference>
<protein>
    <recommendedName>
        <fullName evidence="5 11">Phosphoribosylaminoimidazole carboxylase</fullName>
        <ecNumber evidence="4 11">4.1.1.21</ecNumber>
    </recommendedName>
</protein>
<dbReference type="HAMAP" id="MF_01928">
    <property type="entry name" value="PurK"/>
    <property type="match status" value="1"/>
</dbReference>
<evidence type="ECO:0000256" key="3">
    <source>
        <dbReference type="ARBA" id="ARBA00006114"/>
    </source>
</evidence>
<dbReference type="GO" id="GO:0004638">
    <property type="term" value="F:phosphoribosylaminoimidazole carboxylase activity"/>
    <property type="evidence" value="ECO:0007669"/>
    <property type="project" value="UniProtKB-UniRule"/>
</dbReference>
<evidence type="ECO:0000256" key="5">
    <source>
        <dbReference type="ARBA" id="ARBA00021059"/>
    </source>
</evidence>